<protein>
    <submittedName>
        <fullName evidence="1">Uncharacterized protein</fullName>
    </submittedName>
</protein>
<proteinExistence type="predicted"/>
<sequence length="1068" mass="117316">MGLCLSIHSTIHNTLSLLAIDLELMMELSCNILVFVRWFWLFLIHATLLISPAVEPVMINDSPNATDALALLAFKQQIRRDPVHPLSTWNDSLPFCQWQGITCGRRHPHRVVAMNLTGLQLVGPLSPFIANLTFLRVIVLSYNELHGQIPREFGRLFRLKDLFLSNNLMTGEIPANLTQCWRLRTIDFSFNKFTGRIPIELGSLSRLKLLFIESNYLTGSIPTSLGNLSSLTLFSLGANELEGNIPKQLGQLRNLSYFEIAENKLFGTIPATLFNLSSIVAISVPANQLSGSLPPDLGVTLPNLIWFLVGGNQFTGSIPISMCNASRLERLDLSENQFSGSIPTNLGRLGGLHLLNLEDNLLGTGEADDMSSLSSLTNCSFLEILSVAMNRLTGALPSSITNLSTNLEGLYLSDNQITGSIPTGIGNLFNLIYLGMSSNLMTGMIPKGIGKLSKLQVLDLSRNKFSKEFPSFIGNNTHLSELHLVENNLEGSIPSSLENCPQLSLLFLGFNNLVGYIPKKIFSNTALQILYLDANSLVGSLPMEVGNLNGLSILSVSNNKLSGEIPKSLDNCLGLEDLFLDGNFFHGTFPSLSSLKGMLQMDISRNNFSGQIPEYIEKLPYLQYLNLSYNDFEGQVPQEGIFKNASAVSVIGNRKLCGGSPALLLPTCPSQDSKKQRWHFSKGRMIALIIGSVLCLVLLLSIVFYWLRKSKRHPHPHPVPDPLEEQLLRISYGDLCKATDGFSSANLIGVGSYGSVYKGSLDSIGKAIYKGFLDRIGNTVAVKVLNLQRGGASKSYIAECKALRNVRHRNLLKIHTVCSSIDSKGDDFKALVLDYMANGNLDQWLHPCIGEQHQSKSLSLIQRLNIAVDVASALNYLHNSCEKSIVHCDLKPSNILLDEDMNAHVGDFGLARFLSEATSSCFENHTDSHSIKGTIGYVAPEYGMGGEVSTFGDIYSYGILLLEIFTGKKPTDEIFNESLSLHQFAKLALPERAMEIVDQNLLLVELEGLNESQTRTNAKGKLEMCLVSIISVGVACSMISIKDRMEIGDAMVEMQGIRDLYLGVGRNN</sequence>
<evidence type="ECO:0000313" key="2">
    <source>
        <dbReference type="Proteomes" id="UP001234297"/>
    </source>
</evidence>
<dbReference type="EMBL" id="CM056810">
    <property type="protein sequence ID" value="KAJ8642812.1"/>
    <property type="molecule type" value="Genomic_DNA"/>
</dbReference>
<dbReference type="Proteomes" id="UP001234297">
    <property type="component" value="Chromosome 2"/>
</dbReference>
<gene>
    <name evidence="1" type="ORF">MRB53_004560</name>
</gene>
<reference evidence="1 2" key="1">
    <citation type="journal article" date="2022" name="Hortic Res">
        <title>A haplotype resolved chromosomal level avocado genome allows analysis of novel avocado genes.</title>
        <authorList>
            <person name="Nath O."/>
            <person name="Fletcher S.J."/>
            <person name="Hayward A."/>
            <person name="Shaw L.M."/>
            <person name="Masouleh A.K."/>
            <person name="Furtado A."/>
            <person name="Henry R.J."/>
            <person name="Mitter N."/>
        </authorList>
    </citation>
    <scope>NUCLEOTIDE SEQUENCE [LARGE SCALE GENOMIC DNA]</scope>
    <source>
        <strain evidence="2">cv. Hass</strain>
    </source>
</reference>
<organism evidence="1 2">
    <name type="scientific">Persea americana</name>
    <name type="common">Avocado</name>
    <dbReference type="NCBI Taxonomy" id="3435"/>
    <lineage>
        <taxon>Eukaryota</taxon>
        <taxon>Viridiplantae</taxon>
        <taxon>Streptophyta</taxon>
        <taxon>Embryophyta</taxon>
        <taxon>Tracheophyta</taxon>
        <taxon>Spermatophyta</taxon>
        <taxon>Magnoliopsida</taxon>
        <taxon>Magnoliidae</taxon>
        <taxon>Laurales</taxon>
        <taxon>Lauraceae</taxon>
        <taxon>Persea</taxon>
    </lineage>
</organism>
<name>A0ACC2MCC3_PERAE</name>
<keyword evidence="2" id="KW-1185">Reference proteome</keyword>
<accession>A0ACC2MCC3</accession>
<comment type="caution">
    <text evidence="1">The sequence shown here is derived from an EMBL/GenBank/DDBJ whole genome shotgun (WGS) entry which is preliminary data.</text>
</comment>
<evidence type="ECO:0000313" key="1">
    <source>
        <dbReference type="EMBL" id="KAJ8642812.1"/>
    </source>
</evidence>